<dbReference type="RefSeq" id="WP_089322176.1">
    <property type="nucleotide sequence ID" value="NZ_FZOB01000001.1"/>
</dbReference>
<gene>
    <name evidence="1" type="ORF">SAMN06265340_101141</name>
</gene>
<dbReference type="AlphaFoldDB" id="A0A238XNL5"/>
<dbReference type="Proteomes" id="UP000198405">
    <property type="component" value="Unassembled WGS sequence"/>
</dbReference>
<evidence type="ECO:0000313" key="1">
    <source>
        <dbReference type="EMBL" id="SNR60616.1"/>
    </source>
</evidence>
<proteinExistence type="predicted"/>
<evidence type="ECO:0000313" key="2">
    <source>
        <dbReference type="Proteomes" id="UP000198405"/>
    </source>
</evidence>
<dbReference type="OrthoDB" id="9938at2"/>
<accession>A0A238XNL5</accession>
<protein>
    <submittedName>
        <fullName evidence="1">Uncharacterized protein</fullName>
    </submittedName>
</protein>
<sequence>MKIYLGYPESYIGREHFNIKDLFLNEVRVDYKTVPVEVKKKLLGVLSFLKESDYIFMDEIKYDASDILEFALFKFKNESVDTVILPGYTYGKSTFIVRELLKTVFGRNANIYHDFNFFPKDTVVVNIGYRETSISVCGDLLTVINIGEYDFVDNFGNYLFNRLLAEKKISNVELRKSGKRGVYLDKLRGNGARILFGRTDKVDFQEESYKRTISQSELDLALSPLTGRVNFGDIVTEITDISSAVVSALYLFEEKEKVKPQIRKVVLIGRIAHLYKPVFERIFGISPEIINPSDLLEREPVFSKNRVSFERFIKGYKGYDYFEVKEEREICEDKEFREFIVDLRKAFKDRSLKGLYLIELLSEKELGGEDRFKFVNELVNISRLLTFKNRKDLLYMDYIIAALSKVEIPEALFLKVENFIKKIAFRWNIPLKTRMNIVYFCYRYREKLKSKDWFKVLLPLTVTWIRDKKLSEGERLFIRNILSS</sequence>
<keyword evidence="2" id="KW-1185">Reference proteome</keyword>
<organism evidence="1 2">
    <name type="scientific">Desulfurobacterium atlanticum</name>
    <dbReference type="NCBI Taxonomy" id="240169"/>
    <lineage>
        <taxon>Bacteria</taxon>
        <taxon>Pseudomonadati</taxon>
        <taxon>Aquificota</taxon>
        <taxon>Aquificia</taxon>
        <taxon>Desulfurobacteriales</taxon>
        <taxon>Desulfurobacteriaceae</taxon>
        <taxon>Desulfurobacterium</taxon>
    </lineage>
</organism>
<dbReference type="EMBL" id="FZOB01000001">
    <property type="protein sequence ID" value="SNR60616.1"/>
    <property type="molecule type" value="Genomic_DNA"/>
</dbReference>
<name>A0A238XNL5_9BACT</name>
<reference evidence="2" key="1">
    <citation type="submission" date="2017-06" db="EMBL/GenBank/DDBJ databases">
        <authorList>
            <person name="Varghese N."/>
            <person name="Submissions S."/>
        </authorList>
    </citation>
    <scope>NUCLEOTIDE SEQUENCE [LARGE SCALE GENOMIC DNA]</scope>
    <source>
        <strain evidence="2">DSM 15668</strain>
    </source>
</reference>